<name>A0A1I4RY07_9EURY</name>
<gene>
    <name evidence="3" type="ORF">SAMN04488696_1637</name>
</gene>
<dbReference type="Gene3D" id="3.40.50.12230">
    <property type="match status" value="1"/>
</dbReference>
<organism evidence="3 4">
    <name type="scientific">Methanolobus profundi</name>
    <dbReference type="NCBI Taxonomy" id="487685"/>
    <lineage>
        <taxon>Archaea</taxon>
        <taxon>Methanobacteriati</taxon>
        <taxon>Methanobacteriota</taxon>
        <taxon>Stenosarchaea group</taxon>
        <taxon>Methanomicrobia</taxon>
        <taxon>Methanosarcinales</taxon>
        <taxon>Methanosarcinaceae</taxon>
        <taxon>Methanolobus</taxon>
    </lineage>
</organism>
<dbReference type="Proteomes" id="UP000198535">
    <property type="component" value="Unassembled WGS sequence"/>
</dbReference>
<dbReference type="PROSITE" id="PS00373">
    <property type="entry name" value="GART"/>
    <property type="match status" value="1"/>
</dbReference>
<proteinExistence type="predicted"/>
<dbReference type="AlphaFoldDB" id="A0A1I4RY07"/>
<dbReference type="PANTHER" id="PTHR11138">
    <property type="entry name" value="METHIONYL-TRNA FORMYLTRANSFERASE"/>
    <property type="match status" value="1"/>
</dbReference>
<dbReference type="OrthoDB" id="199806at2157"/>
<evidence type="ECO:0000259" key="1">
    <source>
        <dbReference type="Pfam" id="PF00551"/>
    </source>
</evidence>
<reference evidence="4" key="1">
    <citation type="submission" date="2016-10" db="EMBL/GenBank/DDBJ databases">
        <authorList>
            <person name="Varghese N."/>
            <person name="Submissions S."/>
        </authorList>
    </citation>
    <scope>NUCLEOTIDE SEQUENCE [LARGE SCALE GENOMIC DNA]</scope>
    <source>
        <strain evidence="4">Mob M</strain>
    </source>
</reference>
<evidence type="ECO:0000313" key="4">
    <source>
        <dbReference type="Proteomes" id="UP000198535"/>
    </source>
</evidence>
<keyword evidence="3" id="KW-0808">Transferase</keyword>
<keyword evidence="4" id="KW-1185">Reference proteome</keyword>
<dbReference type="CDD" id="cd08369">
    <property type="entry name" value="FMT_core"/>
    <property type="match status" value="1"/>
</dbReference>
<dbReference type="InterPro" id="IPR005793">
    <property type="entry name" value="Formyl_trans_C"/>
</dbReference>
<feature type="domain" description="Formyl transferase N-terminal" evidence="1">
    <location>
        <begin position="66"/>
        <end position="175"/>
    </location>
</feature>
<dbReference type="InterPro" id="IPR002376">
    <property type="entry name" value="Formyl_transf_N"/>
</dbReference>
<dbReference type="InterPro" id="IPR011034">
    <property type="entry name" value="Formyl_transferase-like_C_sf"/>
</dbReference>
<dbReference type="PANTHER" id="PTHR11138:SF5">
    <property type="entry name" value="METHIONYL-TRNA FORMYLTRANSFERASE, MITOCHONDRIAL"/>
    <property type="match status" value="1"/>
</dbReference>
<dbReference type="GO" id="GO:0004479">
    <property type="term" value="F:methionyl-tRNA formyltransferase activity"/>
    <property type="evidence" value="ECO:0007669"/>
    <property type="project" value="TreeGrafter"/>
</dbReference>
<dbReference type="EMBL" id="FOUJ01000003">
    <property type="protein sequence ID" value="SFM56843.1"/>
    <property type="molecule type" value="Genomic_DNA"/>
</dbReference>
<dbReference type="InterPro" id="IPR036477">
    <property type="entry name" value="Formyl_transf_N_sf"/>
</dbReference>
<feature type="domain" description="Formyl transferase C-terminal" evidence="2">
    <location>
        <begin position="203"/>
        <end position="284"/>
    </location>
</feature>
<dbReference type="Pfam" id="PF00551">
    <property type="entry name" value="Formyl_trans_N"/>
    <property type="match status" value="1"/>
</dbReference>
<dbReference type="SUPFAM" id="SSF50486">
    <property type="entry name" value="FMT C-terminal domain-like"/>
    <property type="match status" value="1"/>
</dbReference>
<dbReference type="GO" id="GO:0005829">
    <property type="term" value="C:cytosol"/>
    <property type="evidence" value="ECO:0007669"/>
    <property type="project" value="TreeGrafter"/>
</dbReference>
<evidence type="ECO:0000259" key="2">
    <source>
        <dbReference type="Pfam" id="PF02911"/>
    </source>
</evidence>
<protein>
    <submittedName>
        <fullName evidence="3">Methionyl-tRNA formyltransferase</fullName>
    </submittedName>
</protein>
<dbReference type="RefSeq" id="WP_218146697.1">
    <property type="nucleotide sequence ID" value="NZ_FOUJ01000003.1"/>
</dbReference>
<sequence>MDNSSLNIVFFGNNLKILEYLDSIVNIVAVFTRPNNGSNDSIDLIERYLDSKDILLFQPTKKELYMHSPFLKNEDVDLIIVCGYKYIIPREIFSLPKSGAINIHPSMLPKYRGQHVINWAIVNGETKTGVTVHFVDDDLDTGDIIAQRSVPIYFDDTAKQLHDRIYDKACYLLKDVLNDFSKTGQFERKVQDSSNATFFKPRKPEDGHLDWSKSSIEVYNIIRALSKPWPGAFSYFNGSKIIFWEASIDVSHSPKEDYPCGSIIKAAENYLLISTIDGMIAVNKFEVVPNNAKTKKLTFIEGNTFT</sequence>
<dbReference type="InterPro" id="IPR001555">
    <property type="entry name" value="GART_AS"/>
</dbReference>
<dbReference type="STRING" id="487685.SAMN04488696_1637"/>
<evidence type="ECO:0000313" key="3">
    <source>
        <dbReference type="EMBL" id="SFM56843.1"/>
    </source>
</evidence>
<dbReference type="Pfam" id="PF02911">
    <property type="entry name" value="Formyl_trans_C"/>
    <property type="match status" value="1"/>
</dbReference>
<dbReference type="SUPFAM" id="SSF53328">
    <property type="entry name" value="Formyltransferase"/>
    <property type="match status" value="1"/>
</dbReference>
<accession>A0A1I4RY07</accession>